<keyword evidence="1" id="KW-1133">Transmembrane helix</keyword>
<keyword evidence="1" id="KW-0812">Transmembrane</keyword>
<reference evidence="2 3" key="1">
    <citation type="submission" date="2020-08" db="EMBL/GenBank/DDBJ databases">
        <title>Sequencing the genomes of 1000 actinobacteria strains.</title>
        <authorList>
            <person name="Klenk H.-P."/>
        </authorList>
    </citation>
    <scope>NUCLEOTIDE SEQUENCE [LARGE SCALE GENOMIC DNA]</scope>
    <source>
        <strain evidence="2 3">DSM 43023</strain>
    </source>
</reference>
<organism evidence="2 3">
    <name type="scientific">Streptosporangium album</name>
    <dbReference type="NCBI Taxonomy" id="47479"/>
    <lineage>
        <taxon>Bacteria</taxon>
        <taxon>Bacillati</taxon>
        <taxon>Actinomycetota</taxon>
        <taxon>Actinomycetes</taxon>
        <taxon>Streptosporangiales</taxon>
        <taxon>Streptosporangiaceae</taxon>
        <taxon>Streptosporangium</taxon>
    </lineage>
</organism>
<sequence length="174" mass="17975">MDYTGLIIASLAWMLLLSVGLLVVRRELSILQDRVAASGAAPADGLAIGALAPRFPGLRPDDVVLFFFGDCAPCHEMAAEVAGSADPREFACVISDGTLAGSGAGVRELLPGDARALVGDEATTVRERYKVRSGPFGVALSEGLVVGKGVLRHPGDLEHLRRAAHGAVASTTDG</sequence>
<evidence type="ECO:0000313" key="3">
    <source>
        <dbReference type="Proteomes" id="UP000534286"/>
    </source>
</evidence>
<name>A0A7W7WC08_9ACTN</name>
<keyword evidence="3" id="KW-1185">Reference proteome</keyword>
<dbReference type="EMBL" id="JACHJU010000002">
    <property type="protein sequence ID" value="MBB4941353.1"/>
    <property type="molecule type" value="Genomic_DNA"/>
</dbReference>
<comment type="caution">
    <text evidence="2">The sequence shown here is derived from an EMBL/GenBank/DDBJ whole genome shotgun (WGS) entry which is preliminary data.</text>
</comment>
<proteinExistence type="predicted"/>
<gene>
    <name evidence="2" type="ORF">FHR32_005730</name>
</gene>
<feature type="transmembrane region" description="Helical" evidence="1">
    <location>
        <begin position="6"/>
        <end position="24"/>
    </location>
</feature>
<evidence type="ECO:0000256" key="1">
    <source>
        <dbReference type="SAM" id="Phobius"/>
    </source>
</evidence>
<evidence type="ECO:0000313" key="2">
    <source>
        <dbReference type="EMBL" id="MBB4941353.1"/>
    </source>
</evidence>
<evidence type="ECO:0008006" key="4">
    <source>
        <dbReference type="Google" id="ProtNLM"/>
    </source>
</evidence>
<dbReference type="RefSeq" id="WP_184757455.1">
    <property type="nucleotide sequence ID" value="NZ_BAABEK010000032.1"/>
</dbReference>
<accession>A0A7W7WC08</accession>
<keyword evidence="1" id="KW-0472">Membrane</keyword>
<dbReference type="Proteomes" id="UP000534286">
    <property type="component" value="Unassembled WGS sequence"/>
</dbReference>
<dbReference type="AlphaFoldDB" id="A0A7W7WC08"/>
<protein>
    <recommendedName>
        <fullName evidence="4">Thioredoxin domain-containing protein</fullName>
    </recommendedName>
</protein>